<keyword evidence="2 5" id="KW-0378">Hydrolase</keyword>
<dbReference type="InterPro" id="IPR050738">
    <property type="entry name" value="Sulfatase"/>
</dbReference>
<evidence type="ECO:0000313" key="6">
    <source>
        <dbReference type="Proteomes" id="UP000558113"/>
    </source>
</evidence>
<dbReference type="AlphaFoldDB" id="A0A7X4YRY7"/>
<feature type="region of interest" description="Disordered" evidence="3">
    <location>
        <begin position="165"/>
        <end position="188"/>
    </location>
</feature>
<sequence length="594" mass="66483">MIKKPNFLLVIVDEERYPPVYENAELTSWRAANLPAHERLRANGIELRRHYIGSAACCPSRATLFTGQYPSLHGVSQTTGIAKQAFDSDMYWLPPNTVPTMGNYFREAGYQTYYKGKWHISHEDLTVPGTHDSTPSYHPSTGMPDPPAERRYLNANPLDAYGFSSWIGPEPHGRNPRDSGSSAAKGLSGRDVAYGSEAAELIEALDRQKQAASDVPPWLVVASFVNPHDITLYGNLTAHLPGLFHFQVDPMPEVPPPPTFDETLDSKPSCQSSYRDTYAKAIQPIGDGPFYRKLYFQLQKNADRQILKVLETLDRSSFGDDTIVIFTSDHGDLLGAHGNLHQKMYCAYEEVLHVPVFISNKRLFPPGQSVSALTSHVDLLPTMLGLADADIPGIQCRLQSRFSEVRPLVGRDLKSCLLGREGLEGSEGDDRSGEPVYFMTDDDMTRGQHQINPVGKAYDAVVQPNHIETVIADLPGHHGSRSAEQWKYARYFDNDQFWSEPGLRDITIRLFGDSCAVPNEGGVVGSEVRCKTVPVPEQFELYNLTEDPMETRNLAHPAWATPQSEQVRLQMVRLLEEQRSRKRLRPGRTAPLRR</sequence>
<dbReference type="OrthoDB" id="9762324at2"/>
<feature type="region of interest" description="Disordered" evidence="3">
    <location>
        <begin position="129"/>
        <end position="148"/>
    </location>
</feature>
<dbReference type="PANTHER" id="PTHR42693">
    <property type="entry name" value="ARYLSULFATASE FAMILY MEMBER"/>
    <property type="match status" value="1"/>
</dbReference>
<keyword evidence="6" id="KW-1185">Reference proteome</keyword>
<protein>
    <submittedName>
        <fullName evidence="5">Sulfatase-like hydrolase/transferase</fullName>
    </submittedName>
</protein>
<dbReference type="InterPro" id="IPR000917">
    <property type="entry name" value="Sulfatase_N"/>
</dbReference>
<dbReference type="Proteomes" id="UP000558113">
    <property type="component" value="Unassembled WGS sequence"/>
</dbReference>
<evidence type="ECO:0000256" key="1">
    <source>
        <dbReference type="ARBA" id="ARBA00008779"/>
    </source>
</evidence>
<evidence type="ECO:0000259" key="4">
    <source>
        <dbReference type="Pfam" id="PF00884"/>
    </source>
</evidence>
<reference evidence="5 6" key="1">
    <citation type="submission" date="2020-01" db="EMBL/GenBank/DDBJ databases">
        <title>Paenibacillus soybeanensis sp. nov. isolated from the nodules of soybean (Glycine max(L.) Merr).</title>
        <authorList>
            <person name="Wang H."/>
        </authorList>
    </citation>
    <scope>NUCLEOTIDE SEQUENCE [LARGE SCALE GENOMIC DNA]</scope>
    <source>
        <strain evidence="5 6">DSM 23054</strain>
    </source>
</reference>
<accession>A0A7X4YRY7</accession>
<name>A0A7X4YRY7_9BACL</name>
<gene>
    <name evidence="5" type="ORF">GT003_16155</name>
</gene>
<dbReference type="GO" id="GO:0016740">
    <property type="term" value="F:transferase activity"/>
    <property type="evidence" value="ECO:0007669"/>
    <property type="project" value="UniProtKB-KW"/>
</dbReference>
<proteinExistence type="inferred from homology"/>
<dbReference type="Pfam" id="PF00884">
    <property type="entry name" value="Sulfatase"/>
    <property type="match status" value="1"/>
</dbReference>
<dbReference type="EMBL" id="JAAAMU010000007">
    <property type="protein sequence ID" value="NBC70536.1"/>
    <property type="molecule type" value="Genomic_DNA"/>
</dbReference>
<dbReference type="SUPFAM" id="SSF53649">
    <property type="entry name" value="Alkaline phosphatase-like"/>
    <property type="match status" value="1"/>
</dbReference>
<dbReference type="PANTHER" id="PTHR42693:SF53">
    <property type="entry name" value="ENDO-4-O-SULFATASE"/>
    <property type="match status" value="1"/>
</dbReference>
<evidence type="ECO:0000313" key="5">
    <source>
        <dbReference type="EMBL" id="NBC70536.1"/>
    </source>
</evidence>
<feature type="domain" description="Sulfatase N-terminal" evidence="4">
    <location>
        <begin position="5"/>
        <end position="388"/>
    </location>
</feature>
<dbReference type="GO" id="GO:0004065">
    <property type="term" value="F:arylsulfatase activity"/>
    <property type="evidence" value="ECO:0007669"/>
    <property type="project" value="TreeGrafter"/>
</dbReference>
<dbReference type="Gene3D" id="3.40.720.10">
    <property type="entry name" value="Alkaline Phosphatase, subunit A"/>
    <property type="match status" value="1"/>
</dbReference>
<comment type="caution">
    <text evidence="5">The sequence shown here is derived from an EMBL/GenBank/DDBJ whole genome shotgun (WGS) entry which is preliminary data.</text>
</comment>
<organism evidence="5 6">
    <name type="scientific">Paenibacillus sacheonensis</name>
    <dbReference type="NCBI Taxonomy" id="742054"/>
    <lineage>
        <taxon>Bacteria</taxon>
        <taxon>Bacillati</taxon>
        <taxon>Bacillota</taxon>
        <taxon>Bacilli</taxon>
        <taxon>Bacillales</taxon>
        <taxon>Paenibacillaceae</taxon>
        <taxon>Paenibacillus</taxon>
    </lineage>
</organism>
<dbReference type="RefSeq" id="WP_161699565.1">
    <property type="nucleotide sequence ID" value="NZ_JAAAMU010000007.1"/>
</dbReference>
<comment type="similarity">
    <text evidence="1">Belongs to the sulfatase family.</text>
</comment>
<dbReference type="InterPro" id="IPR017850">
    <property type="entry name" value="Alkaline_phosphatase_core_sf"/>
</dbReference>
<dbReference type="CDD" id="cd16035">
    <property type="entry name" value="sulfatase_like"/>
    <property type="match status" value="1"/>
</dbReference>
<evidence type="ECO:0000256" key="3">
    <source>
        <dbReference type="SAM" id="MobiDB-lite"/>
    </source>
</evidence>
<keyword evidence="5" id="KW-0808">Transferase</keyword>
<evidence type="ECO:0000256" key="2">
    <source>
        <dbReference type="ARBA" id="ARBA00022801"/>
    </source>
</evidence>